<feature type="transmembrane region" description="Helical" evidence="1">
    <location>
        <begin position="12"/>
        <end position="39"/>
    </location>
</feature>
<accession>A0A1H3WTL1</accession>
<name>A0A1H3WTL1_9FIRM</name>
<dbReference type="Proteomes" id="UP000199394">
    <property type="component" value="Unassembled WGS sequence"/>
</dbReference>
<dbReference type="PROSITE" id="PS51257">
    <property type="entry name" value="PROKAR_LIPOPROTEIN"/>
    <property type="match status" value="1"/>
</dbReference>
<feature type="transmembrane region" description="Helical" evidence="1">
    <location>
        <begin position="51"/>
        <end position="72"/>
    </location>
</feature>
<dbReference type="STRING" id="81409.SAMN04515656_10177"/>
<evidence type="ECO:0000313" key="3">
    <source>
        <dbReference type="Proteomes" id="UP000199394"/>
    </source>
</evidence>
<evidence type="ECO:0000313" key="2">
    <source>
        <dbReference type="EMBL" id="SDZ90463.1"/>
    </source>
</evidence>
<keyword evidence="1" id="KW-0812">Transmembrane</keyword>
<feature type="transmembrane region" description="Helical" evidence="1">
    <location>
        <begin position="108"/>
        <end position="129"/>
    </location>
</feature>
<dbReference type="RefSeq" id="WP_090304055.1">
    <property type="nucleotide sequence ID" value="NZ_FNRK01000001.1"/>
</dbReference>
<dbReference type="AlphaFoldDB" id="A0A1H3WTL1"/>
<reference evidence="2 3" key="1">
    <citation type="submission" date="2016-10" db="EMBL/GenBank/DDBJ databases">
        <authorList>
            <person name="de Groot N.N."/>
        </authorList>
    </citation>
    <scope>NUCLEOTIDE SEQUENCE [LARGE SCALE GENOMIC DNA]</scope>
    <source>
        <strain evidence="2 3">SR12</strain>
    </source>
</reference>
<dbReference type="Pfam" id="PF06496">
    <property type="entry name" value="DUF1097"/>
    <property type="match status" value="1"/>
</dbReference>
<evidence type="ECO:0000256" key="1">
    <source>
        <dbReference type="SAM" id="Phobius"/>
    </source>
</evidence>
<evidence type="ECO:0008006" key="4">
    <source>
        <dbReference type="Google" id="ProtNLM"/>
    </source>
</evidence>
<feature type="transmembrane region" description="Helical" evidence="1">
    <location>
        <begin position="78"/>
        <end position="96"/>
    </location>
</feature>
<dbReference type="InterPro" id="IPR009476">
    <property type="entry name" value="DUF1097"/>
</dbReference>
<dbReference type="OrthoDB" id="8266131at2"/>
<sequence>MKLEKIDFSVAILAALACVFITIQVPVWAIFVGWAWYFALGATPNLIKTSILPMLLGAVLAVLAFLLIDWFGGLMPSLAALALAVFITVFLLMLGLKIPACGVSLVAFNAYSCIFVGYGAGAFMAIPGIPPLLNAVLWISGANVIGLIFGYLSVKVTTIGLGIKE</sequence>
<feature type="transmembrane region" description="Helical" evidence="1">
    <location>
        <begin position="135"/>
        <end position="154"/>
    </location>
</feature>
<dbReference type="EMBL" id="FNRK01000001">
    <property type="protein sequence ID" value="SDZ90463.1"/>
    <property type="molecule type" value="Genomic_DNA"/>
</dbReference>
<gene>
    <name evidence="2" type="ORF">SAMN04515656_10177</name>
</gene>
<proteinExistence type="predicted"/>
<keyword evidence="1" id="KW-0472">Membrane</keyword>
<organism evidence="2 3">
    <name type="scientific">Eubacterium aggregans</name>
    <dbReference type="NCBI Taxonomy" id="81409"/>
    <lineage>
        <taxon>Bacteria</taxon>
        <taxon>Bacillati</taxon>
        <taxon>Bacillota</taxon>
        <taxon>Clostridia</taxon>
        <taxon>Eubacteriales</taxon>
        <taxon>Eubacteriaceae</taxon>
        <taxon>Eubacterium</taxon>
    </lineage>
</organism>
<protein>
    <recommendedName>
        <fullName evidence="4">DUF1097 domain-containing protein</fullName>
    </recommendedName>
</protein>
<keyword evidence="1" id="KW-1133">Transmembrane helix</keyword>
<keyword evidence="3" id="KW-1185">Reference proteome</keyword>